<dbReference type="PANTHER" id="PTHR48028">
    <property type="entry name" value="GLYCINE-RICH RNA-BINDING PROTEIN RZ1A"/>
    <property type="match status" value="1"/>
</dbReference>
<dbReference type="EMBL" id="VICG01000015">
    <property type="protein sequence ID" value="KAA8564664.1"/>
    <property type="molecule type" value="Genomic_DNA"/>
</dbReference>
<evidence type="ECO:0000256" key="2">
    <source>
        <dbReference type="ARBA" id="ARBA00022664"/>
    </source>
</evidence>
<organism evidence="9 10">
    <name type="scientific">Monilinia fructicola</name>
    <name type="common">Brown rot fungus</name>
    <name type="synonym">Ciboria fructicola</name>
    <dbReference type="NCBI Taxonomy" id="38448"/>
    <lineage>
        <taxon>Eukaryota</taxon>
        <taxon>Fungi</taxon>
        <taxon>Dikarya</taxon>
        <taxon>Ascomycota</taxon>
        <taxon>Pezizomycotina</taxon>
        <taxon>Leotiomycetes</taxon>
        <taxon>Helotiales</taxon>
        <taxon>Sclerotiniaceae</taxon>
        <taxon>Monilinia</taxon>
    </lineage>
</organism>
<feature type="compositionally biased region" description="Gly residues" evidence="7">
    <location>
        <begin position="320"/>
        <end position="338"/>
    </location>
</feature>
<feature type="region of interest" description="Disordered" evidence="7">
    <location>
        <begin position="72"/>
        <end position="91"/>
    </location>
</feature>
<dbReference type="InterPro" id="IPR035979">
    <property type="entry name" value="RBD_domain_sf"/>
</dbReference>
<dbReference type="SUPFAM" id="SSF54928">
    <property type="entry name" value="RNA-binding domain, RBD"/>
    <property type="match status" value="2"/>
</dbReference>
<evidence type="ECO:0000313" key="9">
    <source>
        <dbReference type="EMBL" id="KAA8564664.1"/>
    </source>
</evidence>
<evidence type="ECO:0000256" key="1">
    <source>
        <dbReference type="ARBA" id="ARBA00004123"/>
    </source>
</evidence>
<feature type="region of interest" description="Disordered" evidence="7">
    <location>
        <begin position="305"/>
        <end position="338"/>
    </location>
</feature>
<dbReference type="InterPro" id="IPR000504">
    <property type="entry name" value="RRM_dom"/>
</dbReference>
<dbReference type="InterPro" id="IPR051106">
    <property type="entry name" value="RNA-bind/splicing_reg"/>
</dbReference>
<keyword evidence="5" id="KW-0539">Nucleus</keyword>
<dbReference type="FunFam" id="3.30.70.330:FF:000843">
    <property type="entry name" value="Nucleic acid-binding protein"/>
    <property type="match status" value="1"/>
</dbReference>
<evidence type="ECO:0000256" key="6">
    <source>
        <dbReference type="PROSITE-ProRule" id="PRU00176"/>
    </source>
</evidence>
<name>A0A5M9J5J2_MONFR</name>
<protein>
    <recommendedName>
        <fullName evidence="8">RRM domain-containing protein</fullName>
    </recommendedName>
</protein>
<evidence type="ECO:0000256" key="5">
    <source>
        <dbReference type="ARBA" id="ARBA00023242"/>
    </source>
</evidence>
<dbReference type="GO" id="GO:0008380">
    <property type="term" value="P:RNA splicing"/>
    <property type="evidence" value="ECO:0007669"/>
    <property type="project" value="UniProtKB-KW"/>
</dbReference>
<keyword evidence="4" id="KW-0508">mRNA splicing</keyword>
<accession>A0A5M9J5J2</accession>
<gene>
    <name evidence="9" type="ORF">EYC84_011571</name>
</gene>
<dbReference type="Gene3D" id="3.30.70.330">
    <property type="match status" value="2"/>
</dbReference>
<comment type="caution">
    <text evidence="9">The sequence shown here is derived from an EMBL/GenBank/DDBJ whole genome shotgun (WGS) entry which is preliminary data.</text>
</comment>
<dbReference type="CDD" id="cd00590">
    <property type="entry name" value="RRM_SF"/>
    <property type="match status" value="1"/>
</dbReference>
<dbReference type="GO" id="GO:0003723">
    <property type="term" value="F:RNA binding"/>
    <property type="evidence" value="ECO:0007669"/>
    <property type="project" value="UniProtKB-UniRule"/>
</dbReference>
<proteinExistence type="predicted"/>
<keyword evidence="2" id="KW-0507">mRNA processing</keyword>
<dbReference type="Proteomes" id="UP000322873">
    <property type="component" value="Unassembled WGS sequence"/>
</dbReference>
<dbReference type="InterPro" id="IPR012677">
    <property type="entry name" value="Nucleotide-bd_a/b_plait_sf"/>
</dbReference>
<dbReference type="AlphaFoldDB" id="A0A5M9J5J2"/>
<dbReference type="GO" id="GO:0006397">
    <property type="term" value="P:mRNA processing"/>
    <property type="evidence" value="ECO:0007669"/>
    <property type="project" value="UniProtKB-KW"/>
</dbReference>
<feature type="compositionally biased region" description="Polar residues" evidence="7">
    <location>
        <begin position="81"/>
        <end position="91"/>
    </location>
</feature>
<evidence type="ECO:0000256" key="4">
    <source>
        <dbReference type="ARBA" id="ARBA00023187"/>
    </source>
</evidence>
<evidence type="ECO:0000313" key="10">
    <source>
        <dbReference type="Proteomes" id="UP000322873"/>
    </source>
</evidence>
<sequence>MYTYRFTEIFSSRFLLKSAKMHFVRRAALRAASTTSFVSKPRTINTPSPFLVRASNERISSVVFRRFASDDANANEETSESPDAQEQGTVQSAIDSATEAVSGYAAEARDTVARATGFGSNNAGFGIRERPAIAPNNGIYIGNLLFDITEEDLKKEFEHFGTITDVRVTRDARGLSKGFAYIDFADVQSATAAIETKNQTIFEGRRLVVNYINQTPKIRDQNPPSKCLFIGNLAFEMSDADLNSLFREVRNVIDVRVAIDRRTGQPRGFAHADFVDVESAMKALEQLQGKEVFNRKLRVDYSAGERNAGGRVGGDRNGGDRGFAGRGGDRGGYGGDRGGYGGDRGGYGGNRGGVIHPLEVDGETQKLPNVMRSSTFMDASYSFILRNNLKVRIYGRDTNSTQVHHTEGVKLF</sequence>
<dbReference type="VEuPathDB" id="FungiDB:MFRU_013g02030"/>
<dbReference type="SMART" id="SM00360">
    <property type="entry name" value="RRM"/>
    <property type="match status" value="2"/>
</dbReference>
<dbReference type="Pfam" id="PF00076">
    <property type="entry name" value="RRM_1"/>
    <property type="match status" value="2"/>
</dbReference>
<evidence type="ECO:0000256" key="7">
    <source>
        <dbReference type="SAM" id="MobiDB-lite"/>
    </source>
</evidence>
<feature type="domain" description="RRM" evidence="8">
    <location>
        <begin position="226"/>
        <end position="304"/>
    </location>
</feature>
<dbReference type="GO" id="GO:0005634">
    <property type="term" value="C:nucleus"/>
    <property type="evidence" value="ECO:0007669"/>
    <property type="project" value="UniProtKB-SubCell"/>
</dbReference>
<feature type="domain" description="RRM" evidence="8">
    <location>
        <begin position="137"/>
        <end position="214"/>
    </location>
</feature>
<dbReference type="PANTHER" id="PTHR48028:SF4">
    <property type="entry name" value="SC35-LIKE SPLICING FACTOR"/>
    <property type="match status" value="1"/>
</dbReference>
<keyword evidence="10" id="KW-1185">Reference proteome</keyword>
<comment type="subcellular location">
    <subcellularLocation>
        <location evidence="1">Nucleus</location>
    </subcellularLocation>
</comment>
<evidence type="ECO:0000259" key="8">
    <source>
        <dbReference type="PROSITE" id="PS50102"/>
    </source>
</evidence>
<keyword evidence="3 6" id="KW-0694">RNA-binding</keyword>
<reference evidence="9 10" key="1">
    <citation type="submission" date="2019-06" db="EMBL/GenBank/DDBJ databases">
        <title>Genome Sequence of the Brown Rot Fungal Pathogen Monilinia fructicola.</title>
        <authorList>
            <person name="De Miccolis Angelini R.M."/>
            <person name="Landi L."/>
            <person name="Abate D."/>
            <person name="Pollastro S."/>
            <person name="Romanazzi G."/>
            <person name="Faretra F."/>
        </authorList>
    </citation>
    <scope>NUCLEOTIDE SEQUENCE [LARGE SCALE GENOMIC DNA]</scope>
    <source>
        <strain evidence="9 10">Mfrc123</strain>
    </source>
</reference>
<dbReference type="PROSITE" id="PS50102">
    <property type="entry name" value="RRM"/>
    <property type="match status" value="2"/>
</dbReference>
<evidence type="ECO:0000256" key="3">
    <source>
        <dbReference type="ARBA" id="ARBA00022884"/>
    </source>
</evidence>